<evidence type="ECO:0000313" key="1">
    <source>
        <dbReference type="EMBL" id="RPB28603.1"/>
    </source>
</evidence>
<dbReference type="InParanoid" id="A0A3N4M0B4"/>
<accession>A0A3N4M0B4</accession>
<reference evidence="1 2" key="1">
    <citation type="journal article" date="2018" name="Nat. Ecol. Evol.">
        <title>Pezizomycetes genomes reveal the molecular basis of ectomycorrhizal truffle lifestyle.</title>
        <authorList>
            <person name="Murat C."/>
            <person name="Payen T."/>
            <person name="Noel B."/>
            <person name="Kuo A."/>
            <person name="Morin E."/>
            <person name="Chen J."/>
            <person name="Kohler A."/>
            <person name="Krizsan K."/>
            <person name="Balestrini R."/>
            <person name="Da Silva C."/>
            <person name="Montanini B."/>
            <person name="Hainaut M."/>
            <person name="Levati E."/>
            <person name="Barry K.W."/>
            <person name="Belfiori B."/>
            <person name="Cichocki N."/>
            <person name="Clum A."/>
            <person name="Dockter R.B."/>
            <person name="Fauchery L."/>
            <person name="Guy J."/>
            <person name="Iotti M."/>
            <person name="Le Tacon F."/>
            <person name="Lindquist E.A."/>
            <person name="Lipzen A."/>
            <person name="Malagnac F."/>
            <person name="Mello A."/>
            <person name="Molinier V."/>
            <person name="Miyauchi S."/>
            <person name="Poulain J."/>
            <person name="Riccioni C."/>
            <person name="Rubini A."/>
            <person name="Sitrit Y."/>
            <person name="Splivallo R."/>
            <person name="Traeger S."/>
            <person name="Wang M."/>
            <person name="Zifcakova L."/>
            <person name="Wipf D."/>
            <person name="Zambonelli A."/>
            <person name="Paolocci F."/>
            <person name="Nowrousian M."/>
            <person name="Ottonello S."/>
            <person name="Baldrian P."/>
            <person name="Spatafora J.W."/>
            <person name="Henrissat B."/>
            <person name="Nagy L.G."/>
            <person name="Aury J.M."/>
            <person name="Wincker P."/>
            <person name="Grigoriev I.V."/>
            <person name="Bonfante P."/>
            <person name="Martin F.M."/>
        </authorList>
    </citation>
    <scope>NUCLEOTIDE SEQUENCE [LARGE SCALE GENOMIC DNA]</scope>
    <source>
        <strain evidence="1 2">ATCC MYA-4762</strain>
    </source>
</reference>
<name>A0A3N4M0B4_9PEZI</name>
<dbReference type="AlphaFoldDB" id="A0A3N4M0B4"/>
<protein>
    <submittedName>
        <fullName evidence="1">Uncharacterized protein</fullName>
    </submittedName>
</protein>
<evidence type="ECO:0000313" key="2">
    <source>
        <dbReference type="Proteomes" id="UP000267821"/>
    </source>
</evidence>
<dbReference type="Proteomes" id="UP000267821">
    <property type="component" value="Unassembled WGS sequence"/>
</dbReference>
<gene>
    <name evidence="1" type="ORF">L211DRAFT_398326</name>
</gene>
<proteinExistence type="predicted"/>
<dbReference type="EMBL" id="ML121529">
    <property type="protein sequence ID" value="RPB28603.1"/>
    <property type="molecule type" value="Genomic_DNA"/>
</dbReference>
<organism evidence="1 2">
    <name type="scientific">Terfezia boudieri ATCC MYA-4762</name>
    <dbReference type="NCBI Taxonomy" id="1051890"/>
    <lineage>
        <taxon>Eukaryota</taxon>
        <taxon>Fungi</taxon>
        <taxon>Dikarya</taxon>
        <taxon>Ascomycota</taxon>
        <taxon>Pezizomycotina</taxon>
        <taxon>Pezizomycetes</taxon>
        <taxon>Pezizales</taxon>
        <taxon>Pezizaceae</taxon>
        <taxon>Terfezia</taxon>
    </lineage>
</organism>
<keyword evidence="2" id="KW-1185">Reference proteome</keyword>
<sequence>MYPRIKLPKREQLAYPASCSDPSTLHLMHLMPLMPFPSIHCRCSYLLAFISRFPTAAIPNTTERQGYRYMSERNDSCRVLSDDFWHNCSWEWITNQQSSIEQAADRILRLPQFKTRDANFLSSNWARQFKTVTTSLVHFSPYKIIKDNQSFYRGDLGRISIRDECGIVSSSIARTRP</sequence>